<dbReference type="Proteomes" id="UP001355207">
    <property type="component" value="Chromosome 1"/>
</dbReference>
<feature type="compositionally biased region" description="Basic and acidic residues" evidence="1">
    <location>
        <begin position="216"/>
        <end position="227"/>
    </location>
</feature>
<protein>
    <submittedName>
        <fullName evidence="2">Uncharacterized protein</fullName>
    </submittedName>
</protein>
<reference evidence="2 3" key="1">
    <citation type="submission" date="2024-01" db="EMBL/GenBank/DDBJ databases">
        <title>Comparative genomics of Cryptococcus and Kwoniella reveals pathogenesis evolution and contrasting modes of karyotype evolution via chromosome fusion or intercentromeric recombination.</title>
        <authorList>
            <person name="Coelho M.A."/>
            <person name="David-Palma M."/>
            <person name="Shea T."/>
            <person name="Bowers K."/>
            <person name="McGinley-Smith S."/>
            <person name="Mohammad A.W."/>
            <person name="Gnirke A."/>
            <person name="Yurkov A.M."/>
            <person name="Nowrousian M."/>
            <person name="Sun S."/>
            <person name="Cuomo C.A."/>
            <person name="Heitman J."/>
        </authorList>
    </citation>
    <scope>NUCLEOTIDE SEQUENCE [LARGE SCALE GENOMIC DNA]</scope>
    <source>
        <strain evidence="2 3">CBS 6074</strain>
    </source>
</reference>
<dbReference type="GeneID" id="91091754"/>
<dbReference type="RefSeq" id="XP_066072972.1">
    <property type="nucleotide sequence ID" value="XM_066216875.1"/>
</dbReference>
<organism evidence="2 3">
    <name type="scientific">Kwoniella dendrophila CBS 6074</name>
    <dbReference type="NCBI Taxonomy" id="1295534"/>
    <lineage>
        <taxon>Eukaryota</taxon>
        <taxon>Fungi</taxon>
        <taxon>Dikarya</taxon>
        <taxon>Basidiomycota</taxon>
        <taxon>Agaricomycotina</taxon>
        <taxon>Tremellomycetes</taxon>
        <taxon>Tremellales</taxon>
        <taxon>Cryptococcaceae</taxon>
        <taxon>Kwoniella</taxon>
    </lineage>
</organism>
<evidence type="ECO:0000313" key="3">
    <source>
        <dbReference type="Proteomes" id="UP001355207"/>
    </source>
</evidence>
<dbReference type="AlphaFoldDB" id="A0AAX4JMU1"/>
<feature type="compositionally biased region" description="Acidic residues" evidence="1">
    <location>
        <begin position="76"/>
        <end position="117"/>
    </location>
</feature>
<feature type="compositionally biased region" description="Polar residues" evidence="1">
    <location>
        <begin position="152"/>
        <end position="198"/>
    </location>
</feature>
<feature type="compositionally biased region" description="Polar residues" evidence="1">
    <location>
        <begin position="247"/>
        <end position="263"/>
    </location>
</feature>
<evidence type="ECO:0000313" key="2">
    <source>
        <dbReference type="EMBL" id="WWC86209.1"/>
    </source>
</evidence>
<feature type="compositionally biased region" description="Low complexity" evidence="1">
    <location>
        <begin position="121"/>
        <end position="141"/>
    </location>
</feature>
<dbReference type="EMBL" id="CP144098">
    <property type="protein sequence ID" value="WWC86209.1"/>
    <property type="molecule type" value="Genomic_DNA"/>
</dbReference>
<feature type="compositionally biased region" description="Basic and acidic residues" evidence="1">
    <location>
        <begin position="292"/>
        <end position="311"/>
    </location>
</feature>
<keyword evidence="3" id="KW-1185">Reference proteome</keyword>
<evidence type="ECO:0000256" key="1">
    <source>
        <dbReference type="SAM" id="MobiDB-lite"/>
    </source>
</evidence>
<name>A0AAX4JMU1_9TREE</name>
<sequence>MSHFRRSNFGRFTSSNANEHYQRQLTAPVNKWKRQWISPTGLAPESSYKICKWVKQKEKAKLVGAIEIDDNTPIPEGEENEGEENDEDQEMEEDDQEQGDEEDGEEGDGEGEGEGEEPEKTTTTAAQTPAPESQTQPTTEPTEIDIPAAVSTEDNTAPSSTNIPTEAVPNTTEPAATTESAQNTETTVAKAVESTTIPTEELKEVANDSQVTPAETKTEPPVEENHEATIPPHNSIPSNAIEMTAVAPTSTESGLGTIATNEPTIELETRPSEDAPLLATGDEEKMEIEEETVTKQVEEDDKGLVHGEMDAPTKALEIEEADVPKEVEKE</sequence>
<feature type="region of interest" description="Disordered" evidence="1">
    <location>
        <begin position="62"/>
        <end position="312"/>
    </location>
</feature>
<accession>A0AAX4JMU1</accession>
<gene>
    <name evidence="2" type="ORF">L201_001082</name>
</gene>
<proteinExistence type="predicted"/>